<feature type="domain" description="J" evidence="2">
    <location>
        <begin position="5"/>
        <end position="76"/>
    </location>
</feature>
<proteinExistence type="predicted"/>
<gene>
    <name evidence="3" type="ORF">EV702DRAFT_1193885</name>
</gene>
<dbReference type="InterPro" id="IPR018253">
    <property type="entry name" value="DnaJ_domain_CS"/>
</dbReference>
<dbReference type="Gene3D" id="1.10.287.110">
    <property type="entry name" value="DnaJ domain"/>
    <property type="match status" value="1"/>
</dbReference>
<dbReference type="SUPFAM" id="SSF46565">
    <property type="entry name" value="Chaperone J-domain"/>
    <property type="match status" value="1"/>
</dbReference>
<dbReference type="GO" id="GO:0031072">
    <property type="term" value="F:heat shock protein binding"/>
    <property type="evidence" value="ECO:0007669"/>
    <property type="project" value="TreeGrafter"/>
</dbReference>
<feature type="compositionally biased region" description="Basic and acidic residues" evidence="1">
    <location>
        <begin position="85"/>
        <end position="101"/>
    </location>
</feature>
<dbReference type="OrthoDB" id="442087at2759"/>
<keyword evidence="4" id="KW-1185">Reference proteome</keyword>
<reference evidence="3" key="1">
    <citation type="journal article" date="2020" name="New Phytol.">
        <title>Comparative genomics reveals dynamic genome evolution in host specialist ectomycorrhizal fungi.</title>
        <authorList>
            <person name="Lofgren L.A."/>
            <person name="Nguyen N.H."/>
            <person name="Vilgalys R."/>
            <person name="Ruytinx J."/>
            <person name="Liao H.L."/>
            <person name="Branco S."/>
            <person name="Kuo A."/>
            <person name="LaButti K."/>
            <person name="Lipzen A."/>
            <person name="Andreopoulos W."/>
            <person name="Pangilinan J."/>
            <person name="Riley R."/>
            <person name="Hundley H."/>
            <person name="Na H."/>
            <person name="Barry K."/>
            <person name="Grigoriev I.V."/>
            <person name="Stajich J.E."/>
            <person name="Kennedy P.G."/>
        </authorList>
    </citation>
    <scope>NUCLEOTIDE SEQUENCE</scope>
    <source>
        <strain evidence="3">DOB743</strain>
    </source>
</reference>
<evidence type="ECO:0000259" key="2">
    <source>
        <dbReference type="PROSITE" id="PS50076"/>
    </source>
</evidence>
<organism evidence="3 4">
    <name type="scientific">Suillus placidus</name>
    <dbReference type="NCBI Taxonomy" id="48579"/>
    <lineage>
        <taxon>Eukaryota</taxon>
        <taxon>Fungi</taxon>
        <taxon>Dikarya</taxon>
        <taxon>Basidiomycota</taxon>
        <taxon>Agaricomycotina</taxon>
        <taxon>Agaricomycetes</taxon>
        <taxon>Agaricomycetidae</taxon>
        <taxon>Boletales</taxon>
        <taxon>Suillineae</taxon>
        <taxon>Suillaceae</taxon>
        <taxon>Suillus</taxon>
    </lineage>
</organism>
<comment type="caution">
    <text evidence="3">The sequence shown here is derived from an EMBL/GenBank/DDBJ whole genome shotgun (WGS) entry which is preliminary data.</text>
</comment>
<accession>A0A9P7A3G7</accession>
<protein>
    <submittedName>
        <fullName evidence="3">DnaJ domain-containing protein</fullName>
    </submittedName>
</protein>
<evidence type="ECO:0000256" key="1">
    <source>
        <dbReference type="SAM" id="MobiDB-lite"/>
    </source>
</evidence>
<dbReference type="Proteomes" id="UP000714275">
    <property type="component" value="Unassembled WGS sequence"/>
</dbReference>
<dbReference type="AlphaFoldDB" id="A0A9P7A3G7"/>
<feature type="region of interest" description="Disordered" evidence="1">
    <location>
        <begin position="82"/>
        <end position="101"/>
    </location>
</feature>
<dbReference type="EMBL" id="JABBWD010000007">
    <property type="protein sequence ID" value="KAG1781047.1"/>
    <property type="molecule type" value="Genomic_DNA"/>
</dbReference>
<dbReference type="InterPro" id="IPR052594">
    <property type="entry name" value="J_domain-containing_protein"/>
</dbReference>
<dbReference type="PANTHER" id="PTHR44144:SF1">
    <property type="entry name" value="DNAJ HOMOLOG SUBFAMILY C MEMBER 9"/>
    <property type="match status" value="1"/>
</dbReference>
<dbReference type="PROSITE" id="PS50076">
    <property type="entry name" value="DNAJ_2"/>
    <property type="match status" value="1"/>
</dbReference>
<dbReference type="SMART" id="SM00271">
    <property type="entry name" value="DnaJ"/>
    <property type="match status" value="1"/>
</dbReference>
<dbReference type="PROSITE" id="PS00636">
    <property type="entry name" value="DNAJ_1"/>
    <property type="match status" value="1"/>
</dbReference>
<sequence length="177" mass="21478">MIGLTLYDVLAIPTTASTDDVRRAYKQKALETHPDKLEPTVTEEERRAAEGRFRNVCDAFEVLSDPVKRKAYDNRIQLAQKNKKHWDEQHDRRVKTRDEWSRQVKERSEARMKERADFYESLKRIKEEKQRYTEMVEQFYQELRECHPEWESRRQVALQWKEMADKGQIPRRHTTRI</sequence>
<dbReference type="GO" id="GO:0005737">
    <property type="term" value="C:cytoplasm"/>
    <property type="evidence" value="ECO:0007669"/>
    <property type="project" value="TreeGrafter"/>
</dbReference>
<dbReference type="PRINTS" id="PR00625">
    <property type="entry name" value="JDOMAIN"/>
</dbReference>
<name>A0A9P7A3G7_9AGAM</name>
<dbReference type="CDD" id="cd06257">
    <property type="entry name" value="DnaJ"/>
    <property type="match status" value="1"/>
</dbReference>
<evidence type="ECO:0000313" key="4">
    <source>
        <dbReference type="Proteomes" id="UP000714275"/>
    </source>
</evidence>
<dbReference type="GO" id="GO:0005634">
    <property type="term" value="C:nucleus"/>
    <property type="evidence" value="ECO:0007669"/>
    <property type="project" value="TreeGrafter"/>
</dbReference>
<dbReference type="InterPro" id="IPR001623">
    <property type="entry name" value="DnaJ_domain"/>
</dbReference>
<dbReference type="PANTHER" id="PTHR44144">
    <property type="entry name" value="DNAJ HOMOLOG SUBFAMILY C MEMBER 9"/>
    <property type="match status" value="1"/>
</dbReference>
<dbReference type="Pfam" id="PF00226">
    <property type="entry name" value="DnaJ"/>
    <property type="match status" value="1"/>
</dbReference>
<evidence type="ECO:0000313" key="3">
    <source>
        <dbReference type="EMBL" id="KAG1781047.1"/>
    </source>
</evidence>
<dbReference type="InterPro" id="IPR036869">
    <property type="entry name" value="J_dom_sf"/>
</dbReference>